<name>A0A941IYW0_9BACT</name>
<comment type="caution">
    <text evidence="1">The sequence shown here is derived from an EMBL/GenBank/DDBJ whole genome shotgun (WGS) entry which is preliminary data.</text>
</comment>
<proteinExistence type="predicted"/>
<evidence type="ECO:0000313" key="2">
    <source>
        <dbReference type="Proteomes" id="UP000679220"/>
    </source>
</evidence>
<dbReference type="RefSeq" id="WP_212193329.1">
    <property type="nucleotide sequence ID" value="NZ_JAGTAR010000060.1"/>
</dbReference>
<dbReference type="Gene3D" id="2.70.50.70">
    <property type="match status" value="1"/>
</dbReference>
<dbReference type="EMBL" id="JAGTAR010000060">
    <property type="protein sequence ID" value="MBR8538306.1"/>
    <property type="molecule type" value="Genomic_DNA"/>
</dbReference>
<sequence length="64" mass="7088">MVIQFVVSGQWSVVRPQPEVRSQYMVAALAPGDYELQVVTQGTNGSILLKEPRTEQLDSILSVQ</sequence>
<evidence type="ECO:0008006" key="3">
    <source>
        <dbReference type="Google" id="ProtNLM"/>
    </source>
</evidence>
<organism evidence="1 2">
    <name type="scientific">Carboxylicivirga sediminis</name>
    <dbReference type="NCBI Taxonomy" id="2006564"/>
    <lineage>
        <taxon>Bacteria</taxon>
        <taxon>Pseudomonadati</taxon>
        <taxon>Bacteroidota</taxon>
        <taxon>Bacteroidia</taxon>
        <taxon>Marinilabiliales</taxon>
        <taxon>Marinilabiliaceae</taxon>
        <taxon>Carboxylicivirga</taxon>
    </lineage>
</organism>
<dbReference type="AlphaFoldDB" id="A0A941IYW0"/>
<reference evidence="1" key="2">
    <citation type="submission" date="2021-04" db="EMBL/GenBank/DDBJ databases">
        <authorList>
            <person name="Zhang T."/>
            <person name="Zhang Y."/>
            <person name="Lu D."/>
            <person name="Zuo D."/>
            <person name="Du Z."/>
        </authorList>
    </citation>
    <scope>NUCLEOTIDE SEQUENCE</scope>
    <source>
        <strain evidence="1">JR1</strain>
    </source>
</reference>
<dbReference type="Proteomes" id="UP000679220">
    <property type="component" value="Unassembled WGS sequence"/>
</dbReference>
<gene>
    <name evidence="1" type="ORF">KDU71_22235</name>
</gene>
<reference evidence="1" key="1">
    <citation type="journal article" date="2018" name="Int. J. Syst. Evol. Microbiol.">
        <title>Carboxylicivirga sediminis sp. nov., isolated from coastal sediment.</title>
        <authorList>
            <person name="Wang F.Q."/>
            <person name="Ren L.H."/>
            <person name="Zou R.J."/>
            <person name="Sun Y.Z."/>
            <person name="Liu X.J."/>
            <person name="Jiang F."/>
            <person name="Liu L.J."/>
        </authorList>
    </citation>
    <scope>NUCLEOTIDE SEQUENCE</scope>
    <source>
        <strain evidence="1">JR1</strain>
    </source>
</reference>
<keyword evidence="2" id="KW-1185">Reference proteome</keyword>
<evidence type="ECO:0000313" key="1">
    <source>
        <dbReference type="EMBL" id="MBR8538306.1"/>
    </source>
</evidence>
<accession>A0A941IYW0</accession>
<protein>
    <recommendedName>
        <fullName evidence="3">DUF4397 domain-containing protein</fullName>
    </recommendedName>
</protein>